<proteinExistence type="predicted"/>
<dbReference type="Proteomes" id="UP000887565">
    <property type="component" value="Unplaced"/>
</dbReference>
<name>A0A915L4S0_ROMCU</name>
<dbReference type="AlphaFoldDB" id="A0A915L4S0"/>
<accession>A0A915L4S0</accession>
<keyword evidence="1" id="KW-1185">Reference proteome</keyword>
<evidence type="ECO:0000313" key="2">
    <source>
        <dbReference type="WBParaSite" id="nRc.2.0.1.t46059-RA"/>
    </source>
</evidence>
<sequence length="111" mass="12943">MSSKPRCFFLNGLQEKKIEFKHRAFIYDRNTTLPFHEVGFFYTTIPENFTGTARQCKLYIKSNGLLWNLRRMKIVLEFTDEDFEEASRLASIAEPNLTTVNVGDKTTEVIL</sequence>
<protein>
    <submittedName>
        <fullName evidence="2">Uncharacterized protein</fullName>
    </submittedName>
</protein>
<evidence type="ECO:0000313" key="1">
    <source>
        <dbReference type="Proteomes" id="UP000887565"/>
    </source>
</evidence>
<reference evidence="2" key="1">
    <citation type="submission" date="2022-11" db="UniProtKB">
        <authorList>
            <consortium name="WormBaseParasite"/>
        </authorList>
    </citation>
    <scope>IDENTIFICATION</scope>
</reference>
<dbReference type="WBParaSite" id="nRc.2.0.1.t46059-RA">
    <property type="protein sequence ID" value="nRc.2.0.1.t46059-RA"/>
    <property type="gene ID" value="nRc.2.0.1.g46059"/>
</dbReference>
<organism evidence="1 2">
    <name type="scientific">Romanomermis culicivorax</name>
    <name type="common">Nematode worm</name>
    <dbReference type="NCBI Taxonomy" id="13658"/>
    <lineage>
        <taxon>Eukaryota</taxon>
        <taxon>Metazoa</taxon>
        <taxon>Ecdysozoa</taxon>
        <taxon>Nematoda</taxon>
        <taxon>Enoplea</taxon>
        <taxon>Dorylaimia</taxon>
        <taxon>Mermithida</taxon>
        <taxon>Mermithoidea</taxon>
        <taxon>Mermithidae</taxon>
        <taxon>Romanomermis</taxon>
    </lineage>
</organism>